<name>A0A248TEK5_9BACI</name>
<dbReference type="PANTHER" id="PTHR43133">
    <property type="entry name" value="RNA POLYMERASE ECF-TYPE SIGMA FACTO"/>
    <property type="match status" value="1"/>
</dbReference>
<keyword evidence="2" id="KW-0805">Transcription regulation</keyword>
<dbReference type="Gene3D" id="1.10.1740.10">
    <property type="match status" value="1"/>
</dbReference>
<evidence type="ECO:0000256" key="4">
    <source>
        <dbReference type="ARBA" id="ARBA00023163"/>
    </source>
</evidence>
<dbReference type="InterPro" id="IPR039425">
    <property type="entry name" value="RNA_pol_sigma-70-like"/>
</dbReference>
<dbReference type="EMBL" id="CP022983">
    <property type="protein sequence ID" value="ASV66617.1"/>
    <property type="molecule type" value="Genomic_DNA"/>
</dbReference>
<keyword evidence="3" id="KW-0731">Sigma factor</keyword>
<evidence type="ECO:0000259" key="6">
    <source>
        <dbReference type="Pfam" id="PF08281"/>
    </source>
</evidence>
<dbReference type="PANTHER" id="PTHR43133:SF60">
    <property type="entry name" value="RNA POLYMERASE SIGMA FACTOR SIGV"/>
    <property type="match status" value="1"/>
</dbReference>
<keyword evidence="4" id="KW-0804">Transcription</keyword>
<keyword evidence="8" id="KW-1185">Reference proteome</keyword>
<dbReference type="GeneID" id="97215049"/>
<dbReference type="Proteomes" id="UP000215137">
    <property type="component" value="Chromosome"/>
</dbReference>
<dbReference type="InterPro" id="IPR036388">
    <property type="entry name" value="WH-like_DNA-bd_sf"/>
</dbReference>
<dbReference type="SUPFAM" id="SSF88659">
    <property type="entry name" value="Sigma3 and sigma4 domains of RNA polymerase sigma factors"/>
    <property type="match status" value="1"/>
</dbReference>
<dbReference type="GO" id="GO:0006352">
    <property type="term" value="P:DNA-templated transcription initiation"/>
    <property type="evidence" value="ECO:0007669"/>
    <property type="project" value="InterPro"/>
</dbReference>
<dbReference type="InterPro" id="IPR007627">
    <property type="entry name" value="RNA_pol_sigma70_r2"/>
</dbReference>
<accession>A0A248TEK5</accession>
<dbReference type="GO" id="GO:0016987">
    <property type="term" value="F:sigma factor activity"/>
    <property type="evidence" value="ECO:0007669"/>
    <property type="project" value="UniProtKB-KW"/>
</dbReference>
<dbReference type="NCBIfam" id="TIGR02937">
    <property type="entry name" value="sigma70-ECF"/>
    <property type="match status" value="1"/>
</dbReference>
<dbReference type="RefSeq" id="WP_095370192.1">
    <property type="nucleotide sequence ID" value="NZ_CANMJM010000006.1"/>
</dbReference>
<evidence type="ECO:0000313" key="8">
    <source>
        <dbReference type="Proteomes" id="UP000215137"/>
    </source>
</evidence>
<dbReference type="InterPro" id="IPR013325">
    <property type="entry name" value="RNA_pol_sigma_r2"/>
</dbReference>
<dbReference type="InterPro" id="IPR014284">
    <property type="entry name" value="RNA_pol_sigma-70_dom"/>
</dbReference>
<dbReference type="OrthoDB" id="9782703at2"/>
<dbReference type="CDD" id="cd06171">
    <property type="entry name" value="Sigma70_r4"/>
    <property type="match status" value="1"/>
</dbReference>
<gene>
    <name evidence="7" type="ORF">CKF48_04345</name>
</gene>
<organism evidence="7 8">
    <name type="scientific">Cytobacillus kochii</name>
    <dbReference type="NCBI Taxonomy" id="859143"/>
    <lineage>
        <taxon>Bacteria</taxon>
        <taxon>Bacillati</taxon>
        <taxon>Bacillota</taxon>
        <taxon>Bacilli</taxon>
        <taxon>Bacillales</taxon>
        <taxon>Bacillaceae</taxon>
        <taxon>Cytobacillus</taxon>
    </lineage>
</organism>
<dbReference type="SUPFAM" id="SSF88946">
    <property type="entry name" value="Sigma2 domain of RNA polymerase sigma factors"/>
    <property type="match status" value="1"/>
</dbReference>
<comment type="similarity">
    <text evidence="1">Belongs to the sigma-70 factor family. ECF subfamily.</text>
</comment>
<sequence>MNNQNLFVQMIEEHKQDYYRLAYSYVRNQADALDIVSESIKKGLLSMNKLENVDALRSWFYKIIVRTSLDFLKKHKRMTVSDHDTITYLQSGEHDDYMHFDLHDALAQLPLQYKTVILLRYFEDLKIQEIATVIDENVNTVKTRLYRGLKLLKLELTEGDEMDE</sequence>
<dbReference type="InterPro" id="IPR013249">
    <property type="entry name" value="RNA_pol_sigma70_r4_t2"/>
</dbReference>
<evidence type="ECO:0000256" key="3">
    <source>
        <dbReference type="ARBA" id="ARBA00023082"/>
    </source>
</evidence>
<evidence type="ECO:0000313" key="7">
    <source>
        <dbReference type="EMBL" id="ASV66617.1"/>
    </source>
</evidence>
<dbReference type="Pfam" id="PF04542">
    <property type="entry name" value="Sigma70_r2"/>
    <property type="match status" value="1"/>
</dbReference>
<feature type="domain" description="RNA polymerase sigma factor 70 region 4 type 2" evidence="6">
    <location>
        <begin position="101"/>
        <end position="152"/>
    </location>
</feature>
<feature type="domain" description="RNA polymerase sigma-70 region 2" evidence="5">
    <location>
        <begin position="10"/>
        <end position="77"/>
    </location>
</feature>
<proteinExistence type="inferred from homology"/>
<evidence type="ECO:0000256" key="1">
    <source>
        <dbReference type="ARBA" id="ARBA00010641"/>
    </source>
</evidence>
<dbReference type="Pfam" id="PF08281">
    <property type="entry name" value="Sigma70_r4_2"/>
    <property type="match status" value="1"/>
</dbReference>
<dbReference type="AlphaFoldDB" id="A0A248TEK5"/>
<dbReference type="InterPro" id="IPR013324">
    <property type="entry name" value="RNA_pol_sigma_r3/r4-like"/>
</dbReference>
<dbReference type="KEGG" id="bko:CKF48_04345"/>
<evidence type="ECO:0000256" key="2">
    <source>
        <dbReference type="ARBA" id="ARBA00023015"/>
    </source>
</evidence>
<dbReference type="Gene3D" id="1.10.10.10">
    <property type="entry name" value="Winged helix-like DNA-binding domain superfamily/Winged helix DNA-binding domain"/>
    <property type="match status" value="1"/>
</dbReference>
<protein>
    <submittedName>
        <fullName evidence="7">RNA polymerase subunit sigma-70</fullName>
    </submittedName>
</protein>
<dbReference type="GO" id="GO:0003677">
    <property type="term" value="F:DNA binding"/>
    <property type="evidence" value="ECO:0007669"/>
    <property type="project" value="InterPro"/>
</dbReference>
<evidence type="ECO:0000259" key="5">
    <source>
        <dbReference type="Pfam" id="PF04542"/>
    </source>
</evidence>
<reference evidence="7 8" key="1">
    <citation type="submission" date="2017-08" db="EMBL/GenBank/DDBJ databases">
        <title>Complete Genome Sequence of Bacillus kochii Oregon-R-modENCODE STRAIN BDGP4, isolated from Drosophila melanogaster gut.</title>
        <authorList>
            <person name="Wan K.H."/>
            <person name="Yu C."/>
            <person name="Park S."/>
            <person name="Hammonds A.S."/>
            <person name="Booth B.W."/>
            <person name="Celniker S.E."/>
        </authorList>
    </citation>
    <scope>NUCLEOTIDE SEQUENCE [LARGE SCALE GENOMIC DNA]</scope>
    <source>
        <strain evidence="7 8">BDGP4</strain>
    </source>
</reference>